<dbReference type="RefSeq" id="WP_191877794.1">
    <property type="nucleotide sequence ID" value="NZ_BMTD01000024.1"/>
</dbReference>
<dbReference type="AlphaFoldDB" id="A0A918IJ07"/>
<evidence type="ECO:0000313" key="3">
    <source>
        <dbReference type="Proteomes" id="UP000618795"/>
    </source>
</evidence>
<dbReference type="EMBL" id="BMTD01000024">
    <property type="protein sequence ID" value="GGV22458.1"/>
    <property type="molecule type" value="Genomic_DNA"/>
</dbReference>
<evidence type="ECO:0000313" key="2">
    <source>
        <dbReference type="EMBL" id="GGV22458.1"/>
    </source>
</evidence>
<accession>A0A918IJ07</accession>
<organism evidence="2 3">
    <name type="scientific">Streptomyces filipinensis</name>
    <dbReference type="NCBI Taxonomy" id="66887"/>
    <lineage>
        <taxon>Bacteria</taxon>
        <taxon>Bacillati</taxon>
        <taxon>Actinomycetota</taxon>
        <taxon>Actinomycetes</taxon>
        <taxon>Kitasatosporales</taxon>
        <taxon>Streptomycetaceae</taxon>
        <taxon>Streptomyces</taxon>
    </lineage>
</organism>
<evidence type="ECO:0000256" key="1">
    <source>
        <dbReference type="SAM" id="MobiDB-lite"/>
    </source>
</evidence>
<reference evidence="2" key="2">
    <citation type="submission" date="2020-09" db="EMBL/GenBank/DDBJ databases">
        <authorList>
            <person name="Sun Q."/>
            <person name="Ohkuma M."/>
        </authorList>
    </citation>
    <scope>NUCLEOTIDE SEQUENCE</scope>
    <source>
        <strain evidence="2">JCM 4369</strain>
    </source>
</reference>
<protein>
    <submittedName>
        <fullName evidence="2">Uncharacterized protein</fullName>
    </submittedName>
</protein>
<feature type="region of interest" description="Disordered" evidence="1">
    <location>
        <begin position="1"/>
        <end position="79"/>
    </location>
</feature>
<sequence length="197" mass="20305">MLLAALSGVAACDPDDSDAAGATGGSGSSASPSSAPSATASKASDTGKPGNSDPTDDVDGDGKGGDCGKPPTLPAGHTKLKVELMRDSSGFEAAEAKPHCTPNDWIYGAEKGAQTKHYVLPEGVKAYLALAAGPGKWKQVDHEQLSLHIDRCLAEEIGAPTKDYPKVKAPYGCFGNIYDVTLNAKGEVETMKEIWSV</sequence>
<gene>
    <name evidence="2" type="ORF">GCM10010260_73470</name>
</gene>
<comment type="caution">
    <text evidence="2">The sequence shown here is derived from an EMBL/GenBank/DDBJ whole genome shotgun (WGS) entry which is preliminary data.</text>
</comment>
<reference evidence="2" key="1">
    <citation type="journal article" date="2014" name="Int. J. Syst. Evol. Microbiol.">
        <title>Complete genome sequence of Corynebacterium casei LMG S-19264T (=DSM 44701T), isolated from a smear-ripened cheese.</title>
        <authorList>
            <consortium name="US DOE Joint Genome Institute (JGI-PGF)"/>
            <person name="Walter F."/>
            <person name="Albersmeier A."/>
            <person name="Kalinowski J."/>
            <person name="Ruckert C."/>
        </authorList>
    </citation>
    <scope>NUCLEOTIDE SEQUENCE</scope>
    <source>
        <strain evidence="2">JCM 4369</strain>
    </source>
</reference>
<dbReference type="Proteomes" id="UP000618795">
    <property type="component" value="Unassembled WGS sequence"/>
</dbReference>
<keyword evidence="3" id="KW-1185">Reference proteome</keyword>
<proteinExistence type="predicted"/>
<feature type="compositionally biased region" description="Low complexity" evidence="1">
    <location>
        <begin position="28"/>
        <end position="53"/>
    </location>
</feature>
<name>A0A918IJ07_9ACTN</name>